<keyword evidence="1" id="KW-0732">Signal</keyword>
<gene>
    <name evidence="2" type="ORF">E1163_28245</name>
</gene>
<evidence type="ECO:0000256" key="1">
    <source>
        <dbReference type="SAM" id="SignalP"/>
    </source>
</evidence>
<dbReference type="Pfam" id="PF16328">
    <property type="entry name" value="DUF4961"/>
    <property type="match status" value="1"/>
</dbReference>
<feature type="signal peptide" evidence="1">
    <location>
        <begin position="1"/>
        <end position="19"/>
    </location>
</feature>
<dbReference type="RefSeq" id="WP_155176835.1">
    <property type="nucleotide sequence ID" value="NZ_BAAAFL010000053.1"/>
</dbReference>
<dbReference type="Proteomes" id="UP000798808">
    <property type="component" value="Unassembled WGS sequence"/>
</dbReference>
<evidence type="ECO:0000313" key="2">
    <source>
        <dbReference type="EMBL" id="MTI28884.1"/>
    </source>
</evidence>
<proteinExistence type="predicted"/>
<feature type="chain" id="PRO_5045106201" evidence="1">
    <location>
        <begin position="20"/>
        <end position="270"/>
    </location>
</feature>
<dbReference type="InterPro" id="IPR032522">
    <property type="entry name" value="DUF4961"/>
</dbReference>
<dbReference type="EMBL" id="SMLW01000674">
    <property type="protein sequence ID" value="MTI28884.1"/>
    <property type="molecule type" value="Genomic_DNA"/>
</dbReference>
<comment type="caution">
    <text evidence="2">The sequence shown here is derived from an EMBL/GenBank/DDBJ whole genome shotgun (WGS) entry which is preliminary data.</text>
</comment>
<keyword evidence="3" id="KW-1185">Reference proteome</keyword>
<protein>
    <submittedName>
        <fullName evidence="2">Uncharacterized protein</fullName>
    </submittedName>
</protein>
<reference evidence="2 3" key="1">
    <citation type="submission" date="2019-02" db="EMBL/GenBank/DDBJ databases">
        <authorList>
            <person name="Goldberg S.R."/>
            <person name="Haltli B.A."/>
            <person name="Correa H."/>
            <person name="Russell K.G."/>
        </authorList>
    </citation>
    <scope>NUCLEOTIDE SEQUENCE [LARGE SCALE GENOMIC DNA]</scope>
    <source>
        <strain evidence="2 3">JCM 16186</strain>
    </source>
</reference>
<accession>A0ABW9RX90</accession>
<sequence length="270" mass="29458">MKNILKILLLALLPLAGNAQTVTTSPAVFTAEDEVTITVNVTGTRLEGYSGDVWMWSWLAEGCTTNCDAPTNIDPAGGENTDAAKMTRDAEDPDVYSITLVPVDFFGKAPSEIGAIGIKLKSRSWTDGIESDNDRVIAVQPLIYIPSENRTFPVKFTDEDVVTLFFDQNLTSSSGMKSVTEIYAYLFISGQNADGTDFQDVPRTQWSDVGSSPELKLTDRGDGIYSLSLIPEVFFDVTEGAAITKISYIFRNAEGTVQSDTFEAFPLTEE</sequence>
<evidence type="ECO:0000313" key="3">
    <source>
        <dbReference type="Proteomes" id="UP000798808"/>
    </source>
</evidence>
<organism evidence="2 3">
    <name type="scientific">Fulvivirga kasyanovii</name>
    <dbReference type="NCBI Taxonomy" id="396812"/>
    <lineage>
        <taxon>Bacteria</taxon>
        <taxon>Pseudomonadati</taxon>
        <taxon>Bacteroidota</taxon>
        <taxon>Cytophagia</taxon>
        <taxon>Cytophagales</taxon>
        <taxon>Fulvivirgaceae</taxon>
        <taxon>Fulvivirga</taxon>
    </lineage>
</organism>
<name>A0ABW9RX90_9BACT</name>